<keyword evidence="2" id="KW-1185">Reference proteome</keyword>
<dbReference type="Pfam" id="PF12643">
    <property type="entry name" value="MazG-like"/>
    <property type="match status" value="1"/>
</dbReference>
<evidence type="ECO:0000313" key="2">
    <source>
        <dbReference type="Proteomes" id="UP000244896"/>
    </source>
</evidence>
<protein>
    <submittedName>
        <fullName evidence="1">NTP pyrophosphohydrolase</fullName>
    </submittedName>
</protein>
<organism evidence="1 2">
    <name type="scientific">Ereboglobus luteus</name>
    <dbReference type="NCBI Taxonomy" id="1796921"/>
    <lineage>
        <taxon>Bacteria</taxon>
        <taxon>Pseudomonadati</taxon>
        <taxon>Verrucomicrobiota</taxon>
        <taxon>Opitutia</taxon>
        <taxon>Opitutales</taxon>
        <taxon>Opitutaceae</taxon>
        <taxon>Ereboglobus</taxon>
    </lineage>
</organism>
<dbReference type="PANTHER" id="PTHR46523">
    <property type="entry name" value="DCTP PYROPHOSPHATASE 1"/>
    <property type="match status" value="1"/>
</dbReference>
<dbReference type="KEGG" id="elut:CKA38_09720"/>
<dbReference type="InterPro" id="IPR025984">
    <property type="entry name" value="DCTPP"/>
</dbReference>
<reference evidence="1 2" key="1">
    <citation type="journal article" date="2018" name="Syst. Appl. Microbiol.">
        <title>Ereboglobus luteus gen. nov. sp. nov. from cockroach guts, and new insights into the oxygen relationship of the genera Opitutus and Didymococcus (Verrucomicrobia: Opitutaceae).</title>
        <authorList>
            <person name="Tegtmeier D."/>
            <person name="Belitz A."/>
            <person name="Radek R."/>
            <person name="Heimerl T."/>
            <person name="Brune A."/>
        </authorList>
    </citation>
    <scope>NUCLEOTIDE SEQUENCE [LARGE SCALE GENOMIC DNA]</scope>
    <source>
        <strain evidence="1 2">Ho45</strain>
    </source>
</reference>
<keyword evidence="1" id="KW-0378">Hydrolase</keyword>
<dbReference type="CDD" id="cd11537">
    <property type="entry name" value="NTP-PPase_RS21-C6_like"/>
    <property type="match status" value="1"/>
</dbReference>
<dbReference type="InterPro" id="IPR052555">
    <property type="entry name" value="dCTP_Pyrophosphatase"/>
</dbReference>
<dbReference type="EMBL" id="CP023004">
    <property type="protein sequence ID" value="AWI09488.1"/>
    <property type="molecule type" value="Genomic_DNA"/>
</dbReference>
<dbReference type="SUPFAM" id="SSF101386">
    <property type="entry name" value="all-alpha NTP pyrophosphatases"/>
    <property type="match status" value="1"/>
</dbReference>
<dbReference type="AlphaFoldDB" id="A0A2U8E3L7"/>
<accession>A0A2U8E3L7</accession>
<proteinExistence type="predicted"/>
<dbReference type="GO" id="GO:0009143">
    <property type="term" value="P:nucleoside triphosphate catabolic process"/>
    <property type="evidence" value="ECO:0007669"/>
    <property type="project" value="InterPro"/>
</dbReference>
<dbReference type="OrthoDB" id="9791898at2"/>
<name>A0A2U8E3L7_9BACT</name>
<dbReference type="PANTHER" id="PTHR46523:SF1">
    <property type="entry name" value="DCTP PYROPHOSPHATASE 1"/>
    <property type="match status" value="1"/>
</dbReference>
<dbReference type="Gene3D" id="1.10.287.1080">
    <property type="entry name" value="MazG-like"/>
    <property type="match status" value="1"/>
</dbReference>
<dbReference type="Proteomes" id="UP000244896">
    <property type="component" value="Chromosome"/>
</dbReference>
<dbReference type="GO" id="GO:0047429">
    <property type="term" value="F:nucleoside triphosphate diphosphatase activity"/>
    <property type="evidence" value="ECO:0007669"/>
    <property type="project" value="InterPro"/>
</dbReference>
<evidence type="ECO:0000313" key="1">
    <source>
        <dbReference type="EMBL" id="AWI09488.1"/>
    </source>
</evidence>
<dbReference type="RefSeq" id="WP_108825297.1">
    <property type="nucleotide sequence ID" value="NZ_CP023004.1"/>
</dbReference>
<sequence length="125" mass="14020">MKSLNDDKTTVAELKARILAFVHEREWEQFHAPKNLSMALAAEAGELMEHFLWAEAGASRDIAKNDPARRKKIEEELADVIIYALEFANATGIDVAAAIESKMEANGKKYPVEKARGRSEKYTEL</sequence>
<dbReference type="PIRSF" id="PIRSF029826">
    <property type="entry name" value="UCP029826_pph"/>
    <property type="match status" value="1"/>
</dbReference>
<gene>
    <name evidence="1" type="ORF">CKA38_09720</name>
</gene>